<feature type="transmembrane region" description="Helical" evidence="6">
    <location>
        <begin position="241"/>
        <end position="262"/>
    </location>
</feature>
<reference evidence="7 8" key="1">
    <citation type="submission" date="2019-12" db="EMBL/GenBank/DDBJ databases">
        <title>Corynebacterium sp. nov., isolated from feces of the Anser Albifrons in China.</title>
        <authorList>
            <person name="Liu Q."/>
        </authorList>
    </citation>
    <scope>NUCLEOTIDE SEQUENCE [LARGE SCALE GENOMIC DNA]</scope>
    <source>
        <strain evidence="7 8">23H37-10</strain>
    </source>
</reference>
<accession>A0A7G7YP24</accession>
<keyword evidence="8" id="KW-1185">Reference proteome</keyword>
<dbReference type="KEGG" id="cans:GP473_05845"/>
<dbReference type="PANTHER" id="PTHR30086:SF20">
    <property type="entry name" value="ARGININE EXPORTER PROTEIN ARGO-RELATED"/>
    <property type="match status" value="1"/>
</dbReference>
<name>A0A7G7YP24_9CORY</name>
<evidence type="ECO:0000313" key="7">
    <source>
        <dbReference type="EMBL" id="QNH96244.1"/>
    </source>
</evidence>
<comment type="subcellular location">
    <subcellularLocation>
        <location evidence="1">Cell membrane</location>
        <topology evidence="1">Multi-pass membrane protein</topology>
    </subcellularLocation>
</comment>
<dbReference type="GO" id="GO:0015171">
    <property type="term" value="F:amino acid transmembrane transporter activity"/>
    <property type="evidence" value="ECO:0007669"/>
    <property type="project" value="TreeGrafter"/>
</dbReference>
<evidence type="ECO:0000256" key="3">
    <source>
        <dbReference type="ARBA" id="ARBA00022692"/>
    </source>
</evidence>
<feature type="transmembrane region" description="Helical" evidence="6">
    <location>
        <begin position="71"/>
        <end position="89"/>
    </location>
</feature>
<gene>
    <name evidence="7" type="ORF">GP473_05845</name>
</gene>
<evidence type="ECO:0000256" key="2">
    <source>
        <dbReference type="ARBA" id="ARBA00022475"/>
    </source>
</evidence>
<evidence type="ECO:0000256" key="6">
    <source>
        <dbReference type="SAM" id="Phobius"/>
    </source>
</evidence>
<dbReference type="Pfam" id="PF01810">
    <property type="entry name" value="LysE"/>
    <property type="match status" value="1"/>
</dbReference>
<sequence length="264" mass="28190">MDNQWLTVAFSSFILWTSLMLAFGPQSALILKQGIRKHGLITVLVVVIISDFFLAALGISGVSAMLERAPWLVTGLRWGGVVYILWFASTCFRDGLHPRVDTSKNAPVGNDAAVYSNAVHSPLPLPNNDNSQSQASHRPLSATSPVSQSSIAIAVAEAPARTSTPLTLIRTATQPGLTAFAITWFNPNAYVDSILLGSLSIHHPGMDTAIFVGAMCGTCLWFPSFGFAAHKLSGQLAKPHIWAKLNLAIGVIMVFLALRLAIGG</sequence>
<feature type="transmembrane region" description="Helical" evidence="6">
    <location>
        <begin position="6"/>
        <end position="31"/>
    </location>
</feature>
<dbReference type="InterPro" id="IPR001123">
    <property type="entry name" value="LeuE-type"/>
</dbReference>
<dbReference type="Proteomes" id="UP000515275">
    <property type="component" value="Chromosome"/>
</dbReference>
<keyword evidence="2" id="KW-1003">Cell membrane</keyword>
<dbReference type="PANTHER" id="PTHR30086">
    <property type="entry name" value="ARGININE EXPORTER PROTEIN ARGO"/>
    <property type="match status" value="1"/>
</dbReference>
<dbReference type="AlphaFoldDB" id="A0A7G7YP24"/>
<proteinExistence type="predicted"/>
<dbReference type="GO" id="GO:0005886">
    <property type="term" value="C:plasma membrane"/>
    <property type="evidence" value="ECO:0007669"/>
    <property type="project" value="UniProtKB-SubCell"/>
</dbReference>
<evidence type="ECO:0000256" key="5">
    <source>
        <dbReference type="ARBA" id="ARBA00023136"/>
    </source>
</evidence>
<dbReference type="RefSeq" id="WP_186276687.1">
    <property type="nucleotide sequence ID" value="NZ_CP046883.1"/>
</dbReference>
<evidence type="ECO:0000256" key="4">
    <source>
        <dbReference type="ARBA" id="ARBA00022989"/>
    </source>
</evidence>
<keyword evidence="5 6" id="KW-0472">Membrane</keyword>
<protein>
    <submittedName>
        <fullName evidence="7">LysE family transporter</fullName>
    </submittedName>
</protein>
<feature type="transmembrane region" description="Helical" evidence="6">
    <location>
        <begin position="209"/>
        <end position="229"/>
    </location>
</feature>
<evidence type="ECO:0000256" key="1">
    <source>
        <dbReference type="ARBA" id="ARBA00004651"/>
    </source>
</evidence>
<organism evidence="7 8">
    <name type="scientific">Corynebacterium anserum</name>
    <dbReference type="NCBI Taxonomy" id="2684406"/>
    <lineage>
        <taxon>Bacteria</taxon>
        <taxon>Bacillati</taxon>
        <taxon>Actinomycetota</taxon>
        <taxon>Actinomycetes</taxon>
        <taxon>Mycobacteriales</taxon>
        <taxon>Corynebacteriaceae</taxon>
        <taxon>Corynebacterium</taxon>
    </lineage>
</organism>
<evidence type="ECO:0000313" key="8">
    <source>
        <dbReference type="Proteomes" id="UP000515275"/>
    </source>
</evidence>
<keyword evidence="3 6" id="KW-0812">Transmembrane</keyword>
<feature type="transmembrane region" description="Helical" evidence="6">
    <location>
        <begin position="43"/>
        <end position="65"/>
    </location>
</feature>
<dbReference type="EMBL" id="CP046883">
    <property type="protein sequence ID" value="QNH96244.1"/>
    <property type="molecule type" value="Genomic_DNA"/>
</dbReference>
<keyword evidence="4 6" id="KW-1133">Transmembrane helix</keyword>